<evidence type="ECO:0000313" key="2">
    <source>
        <dbReference type="EMBL" id="QHT88980.1"/>
    </source>
</evidence>
<dbReference type="EMBL" id="MN740129">
    <property type="protein sequence ID" value="QHT88980.1"/>
    <property type="molecule type" value="Genomic_DNA"/>
</dbReference>
<accession>A0A6C0I8Q6</accession>
<proteinExistence type="predicted"/>
<organism evidence="2">
    <name type="scientific">viral metagenome</name>
    <dbReference type="NCBI Taxonomy" id="1070528"/>
    <lineage>
        <taxon>unclassified sequences</taxon>
        <taxon>metagenomes</taxon>
        <taxon>organismal metagenomes</taxon>
    </lineage>
</organism>
<sequence length="179" mass="20464">MNTNNSMKNQTKKDVKPTYKDIVENKKCKANNVSLTCDECECVVILAEYIKVVDGISYCGACDPSPDEREEHAKKDLEEEEDEHEEVDDYDDEYGYYNRNGGDYKRPVVTINVAEMIEALNKLPPDAKLVMTETGYYSRREFARILLPKPYIVGTNKMGETDLPKGTQVYCIGHSHQTY</sequence>
<reference evidence="2" key="1">
    <citation type="journal article" date="2020" name="Nature">
        <title>Giant virus diversity and host interactions through global metagenomics.</title>
        <authorList>
            <person name="Schulz F."/>
            <person name="Roux S."/>
            <person name="Paez-Espino D."/>
            <person name="Jungbluth S."/>
            <person name="Walsh D.A."/>
            <person name="Denef V.J."/>
            <person name="McMahon K.D."/>
            <person name="Konstantinidis K.T."/>
            <person name="Eloe-Fadrosh E.A."/>
            <person name="Kyrpides N.C."/>
            <person name="Woyke T."/>
        </authorList>
    </citation>
    <scope>NUCLEOTIDE SEQUENCE</scope>
    <source>
        <strain evidence="2">GVMAG-M-3300023184-51</strain>
    </source>
</reference>
<dbReference type="AlphaFoldDB" id="A0A6C0I8Q6"/>
<feature type="compositionally biased region" description="Basic and acidic residues" evidence="1">
    <location>
        <begin position="66"/>
        <end position="77"/>
    </location>
</feature>
<protein>
    <submittedName>
        <fullName evidence="2">Uncharacterized protein</fullName>
    </submittedName>
</protein>
<feature type="region of interest" description="Disordered" evidence="1">
    <location>
        <begin position="64"/>
        <end position="88"/>
    </location>
</feature>
<evidence type="ECO:0000256" key="1">
    <source>
        <dbReference type="SAM" id="MobiDB-lite"/>
    </source>
</evidence>
<feature type="compositionally biased region" description="Acidic residues" evidence="1">
    <location>
        <begin position="78"/>
        <end position="88"/>
    </location>
</feature>
<name>A0A6C0I8Q6_9ZZZZ</name>